<comment type="caution">
    <text evidence="3">The sequence shown here is derived from an EMBL/GenBank/DDBJ whole genome shotgun (WGS) entry which is preliminary data.</text>
</comment>
<proteinExistence type="predicted"/>
<organism evidence="3 4">
    <name type="scientific">Actinidia rufa</name>
    <dbReference type="NCBI Taxonomy" id="165716"/>
    <lineage>
        <taxon>Eukaryota</taxon>
        <taxon>Viridiplantae</taxon>
        <taxon>Streptophyta</taxon>
        <taxon>Embryophyta</taxon>
        <taxon>Tracheophyta</taxon>
        <taxon>Spermatophyta</taxon>
        <taxon>Magnoliopsida</taxon>
        <taxon>eudicotyledons</taxon>
        <taxon>Gunneridae</taxon>
        <taxon>Pentapetalae</taxon>
        <taxon>asterids</taxon>
        <taxon>Ericales</taxon>
        <taxon>Actinidiaceae</taxon>
        <taxon>Actinidia</taxon>
    </lineage>
</organism>
<dbReference type="PANTHER" id="PTHR34778">
    <property type="entry name" value="OS02G0580700 PROTEIN"/>
    <property type="match status" value="1"/>
</dbReference>
<evidence type="ECO:0000313" key="3">
    <source>
        <dbReference type="EMBL" id="GFS32671.1"/>
    </source>
</evidence>
<keyword evidence="1" id="KW-0175">Coiled coil</keyword>
<feature type="region of interest" description="Disordered" evidence="2">
    <location>
        <begin position="523"/>
        <end position="591"/>
    </location>
</feature>
<name>A0A7J0DEA1_9ERIC</name>
<protein>
    <submittedName>
        <fullName evidence="3">Uncharacterized protein</fullName>
    </submittedName>
</protein>
<sequence length="591" mass="66791">MDTEERLTSLKRAYADIILNTAKEAAARIMVSERKAVRFQQELNAAKEQALQMLLRLKQMMDSKVTEAEMRYLSQQRKIEELEGQLQGAKNTIREAEATSLSQQGKIEELESQLQEAEDIVKDLREELREVQAELGSVRNKNLHDSECGTAPQQKTTQENGLDVSQSVVFPPLASQLESFTTSDMKNSAVNQQNEVYKYYNANDYKPDLPSKLEENRLNISQLVVFPPPESRLESFTASNMKSSAVKQRNEVYKCHTANDFRMGNSYVSKPDLPSIILRNKEPEPLRNRRTQRIRAFEEKLMAGELAFSETGDDVNYETSGKEDGGGEGIYKTLTCKADNICTSEKNDVVQADSSWHQVQKVKSFRRKRARATRYRRNKPPSSRYLSNQVRRRDQTSDISCREASSINYNAQSCGHPFNMTRSSADATDKGTLLKCTKVAASDTKLAEAESVWNTTNENQASIDKLLSMRPVSGSAEDTICRMDVEKVDVPVVNSEAKTSDTPSGIPNQPVADRVIKYTFQRKRKKESLSSSDGNANFEKSVLKKKTAEKQNELLQMEKPSLMTESSRDSRRVAQVARQFEDSLQLRPPAE</sequence>
<feature type="compositionally biased region" description="Polar residues" evidence="2">
    <location>
        <begin position="380"/>
        <end position="389"/>
    </location>
</feature>
<dbReference type="EMBL" id="BJWL01000169">
    <property type="protein sequence ID" value="GFS32671.1"/>
    <property type="molecule type" value="Genomic_DNA"/>
</dbReference>
<dbReference type="OrthoDB" id="657513at2759"/>
<accession>A0A7J0DEA1</accession>
<feature type="coiled-coil region" evidence="1">
    <location>
        <begin position="29"/>
        <end position="141"/>
    </location>
</feature>
<dbReference type="AlphaFoldDB" id="A0A7J0DEA1"/>
<feature type="compositionally biased region" description="Basic residues" evidence="2">
    <location>
        <begin position="363"/>
        <end position="379"/>
    </location>
</feature>
<gene>
    <name evidence="3" type="ORF">Acr_00g0023920</name>
</gene>
<evidence type="ECO:0000256" key="2">
    <source>
        <dbReference type="SAM" id="MobiDB-lite"/>
    </source>
</evidence>
<feature type="region of interest" description="Disordered" evidence="2">
    <location>
        <begin position="361"/>
        <end position="399"/>
    </location>
</feature>
<dbReference type="PANTHER" id="PTHR34778:SF2">
    <property type="entry name" value="OS02G0580700 PROTEIN"/>
    <property type="match status" value="1"/>
</dbReference>
<reference evidence="4" key="1">
    <citation type="submission" date="2019-07" db="EMBL/GenBank/DDBJ databases">
        <title>De Novo Assembly of kiwifruit Actinidia rufa.</title>
        <authorList>
            <person name="Sugita-Konishi S."/>
            <person name="Sato K."/>
            <person name="Mori E."/>
            <person name="Abe Y."/>
            <person name="Kisaki G."/>
            <person name="Hamano K."/>
            <person name="Suezawa K."/>
            <person name="Otani M."/>
            <person name="Fukuda T."/>
            <person name="Manabe T."/>
            <person name="Gomi K."/>
            <person name="Tabuchi M."/>
            <person name="Akimitsu K."/>
            <person name="Kataoka I."/>
        </authorList>
    </citation>
    <scope>NUCLEOTIDE SEQUENCE [LARGE SCALE GENOMIC DNA]</scope>
    <source>
        <strain evidence="4">cv. Fuchu</strain>
    </source>
</reference>
<evidence type="ECO:0000313" key="4">
    <source>
        <dbReference type="Proteomes" id="UP000585474"/>
    </source>
</evidence>
<keyword evidence="4" id="KW-1185">Reference proteome</keyword>
<evidence type="ECO:0000256" key="1">
    <source>
        <dbReference type="SAM" id="Coils"/>
    </source>
</evidence>
<dbReference type="Proteomes" id="UP000585474">
    <property type="component" value="Unassembled WGS sequence"/>
</dbReference>